<gene>
    <name evidence="2" type="ORF">GCM10025864_12430</name>
</gene>
<dbReference type="InterPro" id="IPR036249">
    <property type="entry name" value="Thioredoxin-like_sf"/>
</dbReference>
<dbReference type="Gene3D" id="3.40.30.10">
    <property type="entry name" value="Glutaredoxin"/>
    <property type="match status" value="1"/>
</dbReference>
<comment type="caution">
    <text evidence="2">The sequence shown here is derived from an EMBL/GenBank/DDBJ whole genome shotgun (WGS) entry which is preliminary data.</text>
</comment>
<keyword evidence="3" id="KW-1185">Reference proteome</keyword>
<evidence type="ECO:0000313" key="3">
    <source>
        <dbReference type="Proteomes" id="UP001157091"/>
    </source>
</evidence>
<evidence type="ECO:0000259" key="1">
    <source>
        <dbReference type="Pfam" id="PF01323"/>
    </source>
</evidence>
<dbReference type="EMBL" id="BSUK01000001">
    <property type="protein sequence ID" value="GMA23484.1"/>
    <property type="molecule type" value="Genomic_DNA"/>
</dbReference>
<proteinExistence type="predicted"/>
<accession>A0ABQ6HYA1</accession>
<dbReference type="Pfam" id="PF01323">
    <property type="entry name" value="DSBA"/>
    <property type="match status" value="1"/>
</dbReference>
<dbReference type="SUPFAM" id="SSF52833">
    <property type="entry name" value="Thioredoxin-like"/>
    <property type="match status" value="1"/>
</dbReference>
<organism evidence="2 3">
    <name type="scientific">Luteimicrobium album</name>
    <dbReference type="NCBI Taxonomy" id="1054550"/>
    <lineage>
        <taxon>Bacteria</taxon>
        <taxon>Bacillati</taxon>
        <taxon>Actinomycetota</taxon>
        <taxon>Actinomycetes</taxon>
        <taxon>Micrococcales</taxon>
        <taxon>Luteimicrobium</taxon>
    </lineage>
</organism>
<sequence>MWGNDARGITVALSMSEAASAPATPVKIDIWSDVACPWCYIGKRRLETALAQPGAPVVEIEYHSFELSPDTPVDFEGSEIEFLAHHKGMAPAQVEQMLGQMTQLAAAEGLEYHFDSLKHTKTLLAHELLHHAKAHGLQYEMKERLLRAYFTESKHVGHVEDLVALATEVGLDADETRAALTDHRYADDVAADIAQARALGINGVPFFVLDGKYGVSGAQSPETLSTVLERVVAEREPETADA</sequence>
<reference evidence="3" key="1">
    <citation type="journal article" date="2019" name="Int. J. Syst. Evol. Microbiol.">
        <title>The Global Catalogue of Microorganisms (GCM) 10K type strain sequencing project: providing services to taxonomists for standard genome sequencing and annotation.</title>
        <authorList>
            <consortium name="The Broad Institute Genomics Platform"/>
            <consortium name="The Broad Institute Genome Sequencing Center for Infectious Disease"/>
            <person name="Wu L."/>
            <person name="Ma J."/>
        </authorList>
    </citation>
    <scope>NUCLEOTIDE SEQUENCE [LARGE SCALE GENOMIC DNA]</scope>
    <source>
        <strain evidence="3">NBRC 106348</strain>
    </source>
</reference>
<feature type="domain" description="DSBA-like thioredoxin" evidence="1">
    <location>
        <begin position="28"/>
        <end position="228"/>
    </location>
</feature>
<name>A0ABQ6HYA1_9MICO</name>
<dbReference type="InterPro" id="IPR001853">
    <property type="entry name" value="DSBA-like_thioredoxin_dom"/>
</dbReference>
<evidence type="ECO:0000313" key="2">
    <source>
        <dbReference type="EMBL" id="GMA23484.1"/>
    </source>
</evidence>
<dbReference type="PANTHER" id="PTHR13887:SF41">
    <property type="entry name" value="THIOREDOXIN SUPERFAMILY PROTEIN"/>
    <property type="match status" value="1"/>
</dbReference>
<protein>
    <submittedName>
        <fullName evidence="2">DSBA oxidoreductase</fullName>
    </submittedName>
</protein>
<dbReference type="CDD" id="cd03024">
    <property type="entry name" value="DsbA_FrnE"/>
    <property type="match status" value="1"/>
</dbReference>
<dbReference type="PANTHER" id="PTHR13887">
    <property type="entry name" value="GLUTATHIONE S-TRANSFERASE KAPPA"/>
    <property type="match status" value="1"/>
</dbReference>
<dbReference type="Proteomes" id="UP001157091">
    <property type="component" value="Unassembled WGS sequence"/>
</dbReference>